<dbReference type="CDD" id="cd10969">
    <property type="entry name" value="CE4_Ecf1_like_5s"/>
    <property type="match status" value="1"/>
</dbReference>
<dbReference type="Pfam" id="PF01522">
    <property type="entry name" value="Polysacc_deac_1"/>
    <property type="match status" value="1"/>
</dbReference>
<dbReference type="KEGG" id="pmar:B0X71_13735"/>
<dbReference type="PROSITE" id="PS51677">
    <property type="entry name" value="NODB"/>
    <property type="match status" value="1"/>
</dbReference>
<dbReference type="InterPro" id="IPR012854">
    <property type="entry name" value="Cu_amine_oxidase-like_N"/>
</dbReference>
<comment type="subcellular location">
    <subcellularLocation>
        <location evidence="1">Secreted</location>
    </subcellularLocation>
</comment>
<dbReference type="Gene3D" id="3.30.457.10">
    <property type="entry name" value="Copper amine oxidase-like, N-terminal domain"/>
    <property type="match status" value="1"/>
</dbReference>
<evidence type="ECO:0000259" key="3">
    <source>
        <dbReference type="PROSITE" id="PS51677"/>
    </source>
</evidence>
<dbReference type="PANTHER" id="PTHR34216">
    <property type="match status" value="1"/>
</dbReference>
<evidence type="ECO:0000256" key="2">
    <source>
        <dbReference type="ARBA" id="ARBA00022729"/>
    </source>
</evidence>
<dbReference type="InterPro" id="IPR036582">
    <property type="entry name" value="Mao_N_sf"/>
</dbReference>
<evidence type="ECO:0000256" key="1">
    <source>
        <dbReference type="ARBA" id="ARBA00004613"/>
    </source>
</evidence>
<sequence length="359" mass="40190">MQYDSAPTVVNGRTMVPIRHTLEAFGATVQWNSNTKWTTITKGSDTVQIRTNDTTAYRNGVAFTLETAPFSKNNRSYVPLRFIAETFGYRVEWNSTSRSVFITEPLQPIAVPVLMYHHIAENGASGSIISPARFREHMQMIHAEGYTTITDNQLYENLKNGAPLPLKPILITFDDGYQSNFTYAYPTLKELGMKASIHLITSRVTDGTPSYTNEIPKMSWAEAQQSGDVFSFQGHTEDSHFKGVTANGTTRGVITGRIIKADGQLETQAEFEERLLRDLTVSKQTIEERLGQQVITLAYPFGDYSADTIRIAQKAGYKMAFTVKQGKVESTTADLFRLNRITGNGQLTADQLRQVINQY</sequence>
<dbReference type="PANTHER" id="PTHR34216:SF3">
    <property type="entry name" value="POLY-BETA-1,6-N-ACETYL-D-GLUCOSAMINE N-DEACETYLASE"/>
    <property type="match status" value="1"/>
</dbReference>
<evidence type="ECO:0000313" key="4">
    <source>
        <dbReference type="EMBL" id="AQQ55129.1"/>
    </source>
</evidence>
<dbReference type="GO" id="GO:0005576">
    <property type="term" value="C:extracellular region"/>
    <property type="evidence" value="ECO:0007669"/>
    <property type="project" value="UniProtKB-SubCell"/>
</dbReference>
<dbReference type="EMBL" id="CP019640">
    <property type="protein sequence ID" value="AQQ55129.1"/>
    <property type="molecule type" value="Genomic_DNA"/>
</dbReference>
<accession>A0A1Q2L3X6</accession>
<dbReference type="SUPFAM" id="SSF88713">
    <property type="entry name" value="Glycoside hydrolase/deacetylase"/>
    <property type="match status" value="1"/>
</dbReference>
<organism evidence="4 5">
    <name type="scientific">Planococcus lenghuensis</name>
    <dbReference type="NCBI Taxonomy" id="2213202"/>
    <lineage>
        <taxon>Bacteria</taxon>
        <taxon>Bacillati</taxon>
        <taxon>Bacillota</taxon>
        <taxon>Bacilli</taxon>
        <taxon>Bacillales</taxon>
        <taxon>Caryophanaceae</taxon>
        <taxon>Planococcus</taxon>
    </lineage>
</organism>
<name>A0A1Q2L3X6_9BACL</name>
<keyword evidence="2" id="KW-0732">Signal</keyword>
<dbReference type="SUPFAM" id="SSF55383">
    <property type="entry name" value="Copper amine oxidase, domain N"/>
    <property type="match status" value="1"/>
</dbReference>
<dbReference type="Gene3D" id="3.20.20.370">
    <property type="entry name" value="Glycoside hydrolase/deacetylase"/>
    <property type="match status" value="1"/>
</dbReference>
<dbReference type="GO" id="GO:0016810">
    <property type="term" value="F:hydrolase activity, acting on carbon-nitrogen (but not peptide) bonds"/>
    <property type="evidence" value="ECO:0007669"/>
    <property type="project" value="InterPro"/>
</dbReference>
<proteinExistence type="predicted"/>
<evidence type="ECO:0000313" key="5">
    <source>
        <dbReference type="Proteomes" id="UP000188184"/>
    </source>
</evidence>
<reference evidence="4 5" key="1">
    <citation type="submission" date="2017-02" db="EMBL/GenBank/DDBJ databases">
        <title>The complete genomic sequence of a novel cold adapted crude oil-degrading bacterium Planococcus qaidamina Y42.</title>
        <authorList>
            <person name="Yang R."/>
        </authorList>
    </citation>
    <scope>NUCLEOTIDE SEQUENCE [LARGE SCALE GENOMIC DNA]</scope>
    <source>
        <strain evidence="4 5">Y42</strain>
    </source>
</reference>
<gene>
    <name evidence="4" type="ORF">B0X71_13735</name>
</gene>
<dbReference type="Pfam" id="PF07833">
    <property type="entry name" value="Cu_amine_oxidN1"/>
    <property type="match status" value="1"/>
</dbReference>
<dbReference type="Proteomes" id="UP000188184">
    <property type="component" value="Chromosome"/>
</dbReference>
<protein>
    <recommendedName>
        <fullName evidence="3">NodB homology domain-containing protein</fullName>
    </recommendedName>
</protein>
<feature type="domain" description="NodB homology" evidence="3">
    <location>
        <begin position="167"/>
        <end position="359"/>
    </location>
</feature>
<dbReference type="InterPro" id="IPR011330">
    <property type="entry name" value="Glyco_hydro/deAcase_b/a-brl"/>
</dbReference>
<dbReference type="GO" id="GO:0005975">
    <property type="term" value="P:carbohydrate metabolic process"/>
    <property type="evidence" value="ECO:0007669"/>
    <property type="project" value="InterPro"/>
</dbReference>
<keyword evidence="5" id="KW-1185">Reference proteome</keyword>
<dbReference type="InterPro" id="IPR051398">
    <property type="entry name" value="Polysacch_Deacetylase"/>
</dbReference>
<dbReference type="AlphaFoldDB" id="A0A1Q2L3X6"/>
<dbReference type="InterPro" id="IPR002509">
    <property type="entry name" value="NODB_dom"/>
</dbReference>